<dbReference type="SMART" id="SM00563">
    <property type="entry name" value="PlsC"/>
    <property type="match status" value="1"/>
</dbReference>
<dbReference type="EC" id="2.3.1.-" evidence="4"/>
<feature type="domain" description="Phospholipid/glycerol acyltransferase" evidence="3">
    <location>
        <begin position="45"/>
        <end position="158"/>
    </location>
</feature>
<dbReference type="AlphaFoldDB" id="A0A1J5STL4"/>
<gene>
    <name evidence="4" type="primary">plsC_3</name>
    <name evidence="4" type="ORF">GALL_106240</name>
</gene>
<evidence type="ECO:0000256" key="2">
    <source>
        <dbReference type="ARBA" id="ARBA00023315"/>
    </source>
</evidence>
<dbReference type="PANTHER" id="PTHR10434">
    <property type="entry name" value="1-ACYL-SN-GLYCEROL-3-PHOSPHATE ACYLTRANSFERASE"/>
    <property type="match status" value="1"/>
</dbReference>
<comment type="caution">
    <text evidence="4">The sequence shown here is derived from an EMBL/GenBank/DDBJ whole genome shotgun (WGS) entry which is preliminary data.</text>
</comment>
<dbReference type="CDD" id="cd07989">
    <property type="entry name" value="LPLAT_AGPAT-like"/>
    <property type="match status" value="1"/>
</dbReference>
<reference evidence="4" key="1">
    <citation type="submission" date="2016-10" db="EMBL/GenBank/DDBJ databases">
        <title>Sequence of Gallionella enrichment culture.</title>
        <authorList>
            <person name="Poehlein A."/>
            <person name="Muehling M."/>
            <person name="Daniel R."/>
        </authorList>
    </citation>
    <scope>NUCLEOTIDE SEQUENCE</scope>
</reference>
<evidence type="ECO:0000259" key="3">
    <source>
        <dbReference type="SMART" id="SM00563"/>
    </source>
</evidence>
<organism evidence="4">
    <name type="scientific">mine drainage metagenome</name>
    <dbReference type="NCBI Taxonomy" id="410659"/>
    <lineage>
        <taxon>unclassified sequences</taxon>
        <taxon>metagenomes</taxon>
        <taxon>ecological metagenomes</taxon>
    </lineage>
</organism>
<protein>
    <submittedName>
        <fullName evidence="4">1-acyl-sn-glycerol-3-phosphate acyltransferase</fullName>
        <ecNumber evidence="4">2.3.1.-</ecNumber>
    </submittedName>
</protein>
<accession>A0A1J5STL4</accession>
<dbReference type="SUPFAM" id="SSF69593">
    <property type="entry name" value="Glycerol-3-phosphate (1)-acyltransferase"/>
    <property type="match status" value="1"/>
</dbReference>
<evidence type="ECO:0000256" key="1">
    <source>
        <dbReference type="ARBA" id="ARBA00022679"/>
    </source>
</evidence>
<keyword evidence="2 4" id="KW-0012">Acyltransferase</keyword>
<evidence type="ECO:0000313" key="4">
    <source>
        <dbReference type="EMBL" id="OIR07368.1"/>
    </source>
</evidence>
<proteinExistence type="predicted"/>
<name>A0A1J5STL4_9ZZZZ</name>
<dbReference type="Pfam" id="PF01553">
    <property type="entry name" value="Acyltransferase"/>
    <property type="match status" value="1"/>
</dbReference>
<dbReference type="EMBL" id="MLJW01000038">
    <property type="protein sequence ID" value="OIR07368.1"/>
    <property type="molecule type" value="Genomic_DNA"/>
</dbReference>
<sequence>MSEAFPQSRMSFVYGVCHYVIRVIYDIAFRGEAHGLENLPRDKGFIVACNHASHLDPPLVGCHIPRQMCFFARKTLWKPGLASWWLDTVGTIPVDRDGGSDIQAMKRVLRAIAGGKVLILFPEGTRTSDGAFQKPKPGVGFMACRTGVTVVPARVFGSFKAFGKGGPLRLGSPVSVVYGRPFESSTYDRPADGKERYQRASERIFERIAELELPPDVVV</sequence>
<dbReference type="GO" id="GO:0003841">
    <property type="term" value="F:1-acylglycerol-3-phosphate O-acyltransferase activity"/>
    <property type="evidence" value="ECO:0007669"/>
    <property type="project" value="TreeGrafter"/>
</dbReference>
<dbReference type="InterPro" id="IPR002123">
    <property type="entry name" value="Plipid/glycerol_acylTrfase"/>
</dbReference>
<dbReference type="GO" id="GO:0006654">
    <property type="term" value="P:phosphatidic acid biosynthetic process"/>
    <property type="evidence" value="ECO:0007669"/>
    <property type="project" value="TreeGrafter"/>
</dbReference>
<keyword evidence="1 4" id="KW-0808">Transferase</keyword>
<dbReference type="PANTHER" id="PTHR10434:SF11">
    <property type="entry name" value="1-ACYL-SN-GLYCEROL-3-PHOSPHATE ACYLTRANSFERASE"/>
    <property type="match status" value="1"/>
</dbReference>